<reference evidence="2" key="1">
    <citation type="journal article" date="2014" name="Int. J. Syst. Evol. Microbiol.">
        <title>Complete genome sequence of Corynebacterium casei LMG S-19264T (=DSM 44701T), isolated from a smear-ripened cheese.</title>
        <authorList>
            <consortium name="US DOE Joint Genome Institute (JGI-PGF)"/>
            <person name="Walter F."/>
            <person name="Albersmeier A."/>
            <person name="Kalinowski J."/>
            <person name="Ruckert C."/>
        </authorList>
    </citation>
    <scope>NUCLEOTIDE SEQUENCE</scope>
    <source>
        <strain evidence="2">CCM 7664</strain>
    </source>
</reference>
<dbReference type="Proteomes" id="UP000627205">
    <property type="component" value="Unassembled WGS sequence"/>
</dbReference>
<protein>
    <submittedName>
        <fullName evidence="2">Uncharacterized protein</fullName>
    </submittedName>
</protein>
<evidence type="ECO:0000313" key="3">
    <source>
        <dbReference type="Proteomes" id="UP000627205"/>
    </source>
</evidence>
<gene>
    <name evidence="2" type="ORF">GCM10011430_07140</name>
</gene>
<keyword evidence="3" id="KW-1185">Reference proteome</keyword>
<feature type="transmembrane region" description="Helical" evidence="1">
    <location>
        <begin position="154"/>
        <end position="171"/>
    </location>
</feature>
<comment type="caution">
    <text evidence="2">The sequence shown here is derived from an EMBL/GenBank/DDBJ whole genome shotgun (WGS) entry which is preliminary data.</text>
</comment>
<dbReference type="AlphaFoldDB" id="A0A8J3AUN1"/>
<sequence>MSSHPTIQPSQPIQPIEKIVVIALLLFSAMLFFIIYTIDVSVTHKLTSESGFFEVVSPPLWIALAVLCLYKLGFQKWGLGTAALSLIFAAREADLHKAFTAQSIFKHHFYKMDGVPFAQKFWGGLVAVICIGIMLWMLFAFILYLYRTKGWRQAWGRLTILSIALVIFTKICDRLEATLNVDYHIFLTEVQGEICNMHEEGFEMLLPVVFAISLLVWCRHVRGDR</sequence>
<feature type="transmembrane region" description="Helical" evidence="1">
    <location>
        <begin position="20"/>
        <end position="38"/>
    </location>
</feature>
<reference evidence="2" key="2">
    <citation type="submission" date="2020-09" db="EMBL/GenBank/DDBJ databases">
        <authorList>
            <person name="Sun Q."/>
            <person name="Sedlacek I."/>
        </authorList>
    </citation>
    <scope>NUCLEOTIDE SEQUENCE</scope>
    <source>
        <strain evidence="2">CCM 7664</strain>
    </source>
</reference>
<evidence type="ECO:0000256" key="1">
    <source>
        <dbReference type="SAM" id="Phobius"/>
    </source>
</evidence>
<evidence type="ECO:0000313" key="2">
    <source>
        <dbReference type="EMBL" id="GGI53540.1"/>
    </source>
</evidence>
<keyword evidence="1" id="KW-0472">Membrane</keyword>
<dbReference type="EMBL" id="BMDP01000001">
    <property type="protein sequence ID" value="GGI53540.1"/>
    <property type="molecule type" value="Genomic_DNA"/>
</dbReference>
<proteinExistence type="predicted"/>
<feature type="transmembrane region" description="Helical" evidence="1">
    <location>
        <begin position="121"/>
        <end position="145"/>
    </location>
</feature>
<keyword evidence="1" id="KW-1133">Transmembrane helix</keyword>
<feature type="transmembrane region" description="Helical" evidence="1">
    <location>
        <begin position="50"/>
        <end position="70"/>
    </location>
</feature>
<dbReference type="RefSeq" id="WP_188419586.1">
    <property type="nucleotide sequence ID" value="NZ_BMDP01000001.1"/>
</dbReference>
<accession>A0A8J3AUN1</accession>
<organism evidence="2 3">
    <name type="scientific">Oxalicibacterium solurbis</name>
    <dbReference type="NCBI Taxonomy" id="69280"/>
    <lineage>
        <taxon>Bacteria</taxon>
        <taxon>Pseudomonadati</taxon>
        <taxon>Pseudomonadota</taxon>
        <taxon>Betaproteobacteria</taxon>
        <taxon>Burkholderiales</taxon>
        <taxon>Oxalobacteraceae</taxon>
        <taxon>Oxalicibacterium</taxon>
    </lineage>
</organism>
<keyword evidence="1" id="KW-0812">Transmembrane</keyword>
<name>A0A8J3AUN1_9BURK</name>